<evidence type="ECO:0000256" key="1">
    <source>
        <dbReference type="SAM" id="MobiDB-lite"/>
    </source>
</evidence>
<name>L8X5V5_THACA</name>
<proteinExistence type="predicted"/>
<dbReference type="EMBL" id="AFRT01000450">
    <property type="protein sequence ID" value="ELU44019.1"/>
    <property type="molecule type" value="Genomic_DNA"/>
</dbReference>
<keyword evidence="3" id="KW-1185">Reference proteome</keyword>
<accession>L8X5V5</accession>
<comment type="caution">
    <text evidence="2">The sequence shown here is derived from an EMBL/GenBank/DDBJ whole genome shotgun (WGS) entry which is preliminary data.</text>
</comment>
<dbReference type="HOGENOM" id="CLU_1836496_0_0_1"/>
<feature type="region of interest" description="Disordered" evidence="1">
    <location>
        <begin position="50"/>
        <end position="83"/>
    </location>
</feature>
<evidence type="ECO:0000313" key="3">
    <source>
        <dbReference type="Proteomes" id="UP000011668"/>
    </source>
</evidence>
<dbReference type="AlphaFoldDB" id="L8X5V5"/>
<evidence type="ECO:0000313" key="2">
    <source>
        <dbReference type="EMBL" id="ELU44019.1"/>
    </source>
</evidence>
<reference evidence="2 3" key="1">
    <citation type="journal article" date="2013" name="Nat. Commun.">
        <title>The evolution and pathogenic mechanisms of the rice sheath blight pathogen.</title>
        <authorList>
            <person name="Zheng A."/>
            <person name="Lin R."/>
            <person name="Xu L."/>
            <person name="Qin P."/>
            <person name="Tang C."/>
            <person name="Ai P."/>
            <person name="Zhang D."/>
            <person name="Liu Y."/>
            <person name="Sun Z."/>
            <person name="Feng H."/>
            <person name="Wang Y."/>
            <person name="Chen Y."/>
            <person name="Liang X."/>
            <person name="Fu R."/>
            <person name="Li Q."/>
            <person name="Zhang J."/>
            <person name="Yu X."/>
            <person name="Xie Z."/>
            <person name="Ding L."/>
            <person name="Guan P."/>
            <person name="Tang J."/>
            <person name="Liang Y."/>
            <person name="Wang S."/>
            <person name="Deng Q."/>
            <person name="Li S."/>
            <person name="Zhu J."/>
            <person name="Wang L."/>
            <person name="Liu H."/>
            <person name="Li P."/>
        </authorList>
    </citation>
    <scope>NUCLEOTIDE SEQUENCE [LARGE SCALE GENOMIC DNA]</scope>
    <source>
        <strain evidence="3">AG-1 IA</strain>
    </source>
</reference>
<organism evidence="2 3">
    <name type="scientific">Thanatephorus cucumeris (strain AG1-IA)</name>
    <name type="common">Rice sheath blight fungus</name>
    <name type="synonym">Rhizoctonia solani</name>
    <dbReference type="NCBI Taxonomy" id="983506"/>
    <lineage>
        <taxon>Eukaryota</taxon>
        <taxon>Fungi</taxon>
        <taxon>Dikarya</taxon>
        <taxon>Basidiomycota</taxon>
        <taxon>Agaricomycotina</taxon>
        <taxon>Agaricomycetes</taxon>
        <taxon>Cantharellales</taxon>
        <taxon>Ceratobasidiaceae</taxon>
        <taxon>Rhizoctonia</taxon>
        <taxon>Rhizoctonia solani AG-1</taxon>
    </lineage>
</organism>
<protein>
    <submittedName>
        <fullName evidence="2">Uncharacterized protein</fullName>
    </submittedName>
</protein>
<gene>
    <name evidence="2" type="ORF">AG1IA_01962</name>
</gene>
<sequence length="140" mass="16113">MQNYTCPPKPSLGFIDVYRRTRCFNLVRRASNKYNHPSLQRTYPLQPRVVDKAEPRKSSAIGSEPSIEQQPKKLPRKCASSGDRFPACRSIQYQWRQLKGATSMPLDHVEIDICTLQITRTPVRPRPWPQTRTSATTSQD</sequence>
<dbReference type="Proteomes" id="UP000011668">
    <property type="component" value="Unassembled WGS sequence"/>
</dbReference>